<dbReference type="RefSeq" id="XP_033379188.1">
    <property type="nucleotide sequence ID" value="XM_033531313.1"/>
</dbReference>
<keyword evidence="2" id="KW-1185">Reference proteome</keyword>
<dbReference type="AlphaFoldDB" id="A0A6A5XD55"/>
<organism evidence="1 2">
    <name type="scientific">Aaosphaeria arxii CBS 175.79</name>
    <dbReference type="NCBI Taxonomy" id="1450172"/>
    <lineage>
        <taxon>Eukaryota</taxon>
        <taxon>Fungi</taxon>
        <taxon>Dikarya</taxon>
        <taxon>Ascomycota</taxon>
        <taxon>Pezizomycotina</taxon>
        <taxon>Dothideomycetes</taxon>
        <taxon>Pleosporomycetidae</taxon>
        <taxon>Pleosporales</taxon>
        <taxon>Pleosporales incertae sedis</taxon>
        <taxon>Aaosphaeria</taxon>
    </lineage>
</organism>
<accession>A0A6A5XD55</accession>
<name>A0A6A5XD55_9PLEO</name>
<sequence>MIRRRHYWSEWANSRCCGAVAVAGLVSLLVLLPPSLPVFAVTSTQEMPGDFPSRAPLGILLRLATCSEGERTQLLHKRRSATQPARPNVARPTRSNTLLRANFRGDGGDRAHQCRFRLAVSAGVGWRAIDPHGWRKTEDGKKAGNGRAWKKEKGKSKRSIIRTMVGRMLVGQLKVTMYKTTSYSTVSERAITHPGACTAQGRFRERRRVASSVLLLLLHTQFVNSSFHSPTRHLPTNQAHTLLTNHSSNLLYSVQQDDYFTASNRCESHYYYRPISLIHRQLDHALHCVQRRQRISEPSRLIAVENHPVALALANGPLANALPYYLLCERAS</sequence>
<dbReference type="Proteomes" id="UP000799778">
    <property type="component" value="Unassembled WGS sequence"/>
</dbReference>
<evidence type="ECO:0000313" key="1">
    <source>
        <dbReference type="EMBL" id="KAF2010849.1"/>
    </source>
</evidence>
<evidence type="ECO:0000313" key="2">
    <source>
        <dbReference type="Proteomes" id="UP000799778"/>
    </source>
</evidence>
<reference evidence="1" key="1">
    <citation type="journal article" date="2020" name="Stud. Mycol.">
        <title>101 Dothideomycetes genomes: a test case for predicting lifestyles and emergence of pathogens.</title>
        <authorList>
            <person name="Haridas S."/>
            <person name="Albert R."/>
            <person name="Binder M."/>
            <person name="Bloem J."/>
            <person name="Labutti K."/>
            <person name="Salamov A."/>
            <person name="Andreopoulos B."/>
            <person name="Baker S."/>
            <person name="Barry K."/>
            <person name="Bills G."/>
            <person name="Bluhm B."/>
            <person name="Cannon C."/>
            <person name="Castanera R."/>
            <person name="Culley D."/>
            <person name="Daum C."/>
            <person name="Ezra D."/>
            <person name="Gonzalez J."/>
            <person name="Henrissat B."/>
            <person name="Kuo A."/>
            <person name="Liang C."/>
            <person name="Lipzen A."/>
            <person name="Lutzoni F."/>
            <person name="Magnuson J."/>
            <person name="Mondo S."/>
            <person name="Nolan M."/>
            <person name="Ohm R."/>
            <person name="Pangilinan J."/>
            <person name="Park H.-J."/>
            <person name="Ramirez L."/>
            <person name="Alfaro M."/>
            <person name="Sun H."/>
            <person name="Tritt A."/>
            <person name="Yoshinaga Y."/>
            <person name="Zwiers L.-H."/>
            <person name="Turgeon B."/>
            <person name="Goodwin S."/>
            <person name="Spatafora J."/>
            <person name="Crous P."/>
            <person name="Grigoriev I."/>
        </authorList>
    </citation>
    <scope>NUCLEOTIDE SEQUENCE</scope>
    <source>
        <strain evidence="1">CBS 175.79</strain>
    </source>
</reference>
<protein>
    <submittedName>
        <fullName evidence="1">Uncharacterized protein</fullName>
    </submittedName>
</protein>
<dbReference type="EMBL" id="ML978075">
    <property type="protein sequence ID" value="KAF2010849.1"/>
    <property type="molecule type" value="Genomic_DNA"/>
</dbReference>
<proteinExistence type="predicted"/>
<gene>
    <name evidence="1" type="ORF">BU24DRAFT_454398</name>
</gene>
<dbReference type="GeneID" id="54288710"/>